<dbReference type="OrthoDB" id="8273580at2"/>
<evidence type="ECO:0000256" key="2">
    <source>
        <dbReference type="ARBA" id="ARBA00022692"/>
    </source>
</evidence>
<dbReference type="InterPro" id="IPR052719">
    <property type="entry name" value="CvpA-like"/>
</dbReference>
<comment type="subcellular location">
    <subcellularLocation>
        <location evidence="1">Membrane</location>
        <topology evidence="1">Multi-pass membrane protein</topology>
    </subcellularLocation>
</comment>
<name>A0A0G3I875_LIBAF</name>
<dbReference type="PANTHER" id="PTHR36926:SF1">
    <property type="entry name" value="COLICIN V PRODUCTION PROTEIN"/>
    <property type="match status" value="1"/>
</dbReference>
<dbReference type="AlphaFoldDB" id="A0A0G3I875"/>
<dbReference type="GO" id="GO:0009403">
    <property type="term" value="P:toxin biosynthetic process"/>
    <property type="evidence" value="ECO:0007669"/>
    <property type="project" value="InterPro"/>
</dbReference>
<evidence type="ECO:0000256" key="5">
    <source>
        <dbReference type="SAM" id="Phobius"/>
    </source>
</evidence>
<evidence type="ECO:0000313" key="6">
    <source>
        <dbReference type="EMBL" id="AKK19902.1"/>
    </source>
</evidence>
<keyword evidence="4 5" id="KW-0472">Membrane</keyword>
<evidence type="ECO:0000313" key="7">
    <source>
        <dbReference type="Proteomes" id="UP000035503"/>
    </source>
</evidence>
<dbReference type="PANTHER" id="PTHR36926">
    <property type="entry name" value="COLICIN V PRODUCTION PROTEIN"/>
    <property type="match status" value="1"/>
</dbReference>
<feature type="transmembrane region" description="Helical" evidence="5">
    <location>
        <begin position="6"/>
        <end position="23"/>
    </location>
</feature>
<protein>
    <submittedName>
        <fullName evidence="6">Colicin V production protein</fullName>
    </submittedName>
</protein>
<dbReference type="EMBL" id="CP004021">
    <property type="protein sequence ID" value="AKK19902.1"/>
    <property type="molecule type" value="Genomic_DNA"/>
</dbReference>
<evidence type="ECO:0000256" key="1">
    <source>
        <dbReference type="ARBA" id="ARBA00004141"/>
    </source>
</evidence>
<accession>A0A0G3I875</accession>
<dbReference type="STRING" id="1277257.G293_01350"/>
<dbReference type="PATRIC" id="fig|1277257.4.peg.295"/>
<dbReference type="RefSeq" id="WP_047263966.1">
    <property type="nucleotide sequence ID" value="NZ_CP004021.1"/>
</dbReference>
<dbReference type="Pfam" id="PF02674">
    <property type="entry name" value="Colicin_V"/>
    <property type="match status" value="1"/>
</dbReference>
<dbReference type="Proteomes" id="UP000035503">
    <property type="component" value="Chromosome"/>
</dbReference>
<evidence type="ECO:0000256" key="4">
    <source>
        <dbReference type="ARBA" id="ARBA00023136"/>
    </source>
</evidence>
<keyword evidence="7" id="KW-1185">Reference proteome</keyword>
<evidence type="ECO:0000256" key="3">
    <source>
        <dbReference type="ARBA" id="ARBA00022989"/>
    </source>
</evidence>
<feature type="transmembrane region" description="Helical" evidence="5">
    <location>
        <begin position="100"/>
        <end position="125"/>
    </location>
</feature>
<gene>
    <name evidence="6" type="ORF">G293_01350</name>
</gene>
<sequence>MEITYFDIGCFIFIFISSILAMARGILNELISLTNWILAAIMTRFLYPTLLGKVSGIMKNKQIEMIATIVPLFLFILIAVSVLLNIISKPIRIRSVLLDKILGCFFGGIRGIFLLVIAVSCWNLTVYDGTEPEWIKKSISKKYLDHMEKQFKSIIQ</sequence>
<organism evidence="6 7">
    <name type="scientific">Candidatus Liberibacter africanus PTSAPSY</name>
    <dbReference type="NCBI Taxonomy" id="1277257"/>
    <lineage>
        <taxon>Bacteria</taxon>
        <taxon>Pseudomonadati</taxon>
        <taxon>Pseudomonadota</taxon>
        <taxon>Alphaproteobacteria</taxon>
        <taxon>Hyphomicrobiales</taxon>
        <taxon>Rhizobiaceae</taxon>
        <taxon>Liberibacter</taxon>
    </lineage>
</organism>
<dbReference type="InterPro" id="IPR003825">
    <property type="entry name" value="Colicin-V_CvpA"/>
</dbReference>
<keyword evidence="2 5" id="KW-0812">Transmembrane</keyword>
<dbReference type="KEGG" id="lau:G293_01350"/>
<reference evidence="6 7" key="1">
    <citation type="journal article" date="2015" name="Genome Announc.">
        <title>Complete Genome Sequence of 'Candidatus Liberibacter africanus,' a Bacterium Associated with Citrus Huanglongbing.</title>
        <authorList>
            <person name="Lin H."/>
            <person name="Pietersen G."/>
            <person name="Han C."/>
            <person name="Read D.A."/>
            <person name="Lou B."/>
            <person name="Gupta G."/>
            <person name="Civerolo E.L."/>
        </authorList>
    </citation>
    <scope>NUCLEOTIDE SEQUENCE [LARGE SCALE GENOMIC DNA]</scope>
    <source>
        <strain evidence="6 7">PTSAPSY</strain>
    </source>
</reference>
<proteinExistence type="predicted"/>
<dbReference type="GO" id="GO:0016020">
    <property type="term" value="C:membrane"/>
    <property type="evidence" value="ECO:0007669"/>
    <property type="project" value="UniProtKB-SubCell"/>
</dbReference>
<keyword evidence="3 5" id="KW-1133">Transmembrane helix</keyword>
<feature type="transmembrane region" description="Helical" evidence="5">
    <location>
        <begin position="30"/>
        <end position="47"/>
    </location>
</feature>
<feature type="transmembrane region" description="Helical" evidence="5">
    <location>
        <begin position="67"/>
        <end position="88"/>
    </location>
</feature>